<organism evidence="2 3">
    <name type="scientific">Dermacoccus nishinomiyaensis</name>
    <dbReference type="NCBI Taxonomy" id="1274"/>
    <lineage>
        <taxon>Bacteria</taxon>
        <taxon>Bacillati</taxon>
        <taxon>Actinomycetota</taxon>
        <taxon>Actinomycetes</taxon>
        <taxon>Micrococcales</taxon>
        <taxon>Dermacoccaceae</taxon>
        <taxon>Dermacoccus</taxon>
    </lineage>
</organism>
<accession>A0A075JIZ5</accession>
<evidence type="ECO:0000313" key="2">
    <source>
        <dbReference type="EMBL" id="AIF41914.1"/>
    </source>
</evidence>
<feature type="transmembrane region" description="Helical" evidence="1">
    <location>
        <begin position="16"/>
        <end position="39"/>
    </location>
</feature>
<gene>
    <name evidence="2" type="ORF">HX89_14555</name>
</gene>
<evidence type="ECO:0008006" key="4">
    <source>
        <dbReference type="Google" id="ProtNLM"/>
    </source>
</evidence>
<keyword evidence="1" id="KW-0472">Membrane</keyword>
<keyword evidence="2" id="KW-0614">Plasmid</keyword>
<evidence type="ECO:0000256" key="1">
    <source>
        <dbReference type="SAM" id="Phobius"/>
    </source>
</evidence>
<name>A0A075JIZ5_9MICO</name>
<sequence length="510" mass="55172">MVLVSTLHSGWHNERISLLGTLGTPQFVVLGLGLLPALFFLQAQAWILFAVALLSWLLLFAVVALPIRERPAWLWIADGLMHMIGKSTRTDQYTAKAVGSGLSSEEATQFDLPGGLQGFEVFDGPTHAPSDMRRLCVLKDPEGGWVMVARLEHPGLSLTDPDAGDRWASALGDMLSAVARGEQLPHRVSLYVRTVPDDGAERAAWRRANSPTDVPEQVARDAEAVEASVLSQSISHEVYCAIRFRDEALVAGASRSTRRTLDSRIAAMYRALPEVTGLLTSAGCEQVTWLSKGEVAAAVRTGFNPAAAQSIQVARAAKALGFEAFDEVQPAAAGPSAAPSPHARYYDHDGFRSAAYSLILPEMGTQVGSLGPLLTPGQPGERRSLALHYEPFDDKEAFKAAEAQSTNAFLQSEMKAKRGFRVSAKTRKLRQVTASQEEILARGHTLTRMTGVAVVTVPASMPIETHMALMEASARRRKFELMRLDLAQPLGFVSGVLPFAVGMPKRRGAK</sequence>
<proteinExistence type="predicted"/>
<geneLocation type="plasmid" evidence="2 3">
    <name>unnamed</name>
</geneLocation>
<dbReference type="AlphaFoldDB" id="A0A075JIZ5"/>
<dbReference type="InterPro" id="IPR049978">
    <property type="entry name" value="SCO6880-like"/>
</dbReference>
<reference evidence="2 3" key="1">
    <citation type="submission" date="2014-07" db="EMBL/GenBank/DDBJ databases">
        <title>Genome Sequencing of Dermacoccus nishinomiyaensis.</title>
        <authorList>
            <person name="Hong K.W."/>
            <person name="Chan K.G."/>
        </authorList>
    </citation>
    <scope>NUCLEOTIDE SEQUENCE [LARGE SCALE GENOMIC DNA]</scope>
    <source>
        <strain evidence="2 3">M25</strain>
        <plasmid evidence="3">Plasmid unnamed</plasmid>
    </source>
</reference>
<dbReference type="HOGENOM" id="CLU_541590_0_0_11"/>
<keyword evidence="1" id="KW-0812">Transmembrane</keyword>
<keyword evidence="1" id="KW-1133">Transmembrane helix</keyword>
<dbReference type="EMBL" id="CP008890">
    <property type="protein sequence ID" value="AIF41914.1"/>
    <property type="molecule type" value="Genomic_DNA"/>
</dbReference>
<feature type="transmembrane region" description="Helical" evidence="1">
    <location>
        <begin position="45"/>
        <end position="67"/>
    </location>
</feature>
<dbReference type="NCBIfam" id="NF042935">
    <property type="entry name" value="SCO6880_fam"/>
    <property type="match status" value="1"/>
</dbReference>
<evidence type="ECO:0000313" key="3">
    <source>
        <dbReference type="Proteomes" id="UP000027986"/>
    </source>
</evidence>
<dbReference type="eggNOG" id="ENOG5032GTK">
    <property type="taxonomic scope" value="Bacteria"/>
</dbReference>
<dbReference type="KEGG" id="dni:HX89_14555"/>
<keyword evidence="3" id="KW-1185">Reference proteome</keyword>
<dbReference type="Proteomes" id="UP000027986">
    <property type="component" value="Plasmid unnamed"/>
</dbReference>
<protein>
    <recommendedName>
        <fullName evidence="4">PrgI family protein</fullName>
    </recommendedName>
</protein>